<feature type="domain" description="SWIM-type" evidence="2">
    <location>
        <begin position="56"/>
        <end position="89"/>
    </location>
</feature>
<protein>
    <submittedName>
        <fullName evidence="3">SWIM zinc finger family protein</fullName>
    </submittedName>
</protein>
<evidence type="ECO:0000313" key="3">
    <source>
        <dbReference type="EMBL" id="MBD9699438.1"/>
    </source>
</evidence>
<proteinExistence type="predicted"/>
<name>A0ABR9DQL9_9MICO</name>
<dbReference type="Proteomes" id="UP000642107">
    <property type="component" value="Unassembled WGS sequence"/>
</dbReference>
<gene>
    <name evidence="3" type="ORF">IGS67_08040</name>
</gene>
<evidence type="ECO:0000313" key="4">
    <source>
        <dbReference type="Proteomes" id="UP000642107"/>
    </source>
</evidence>
<accession>A0ABR9DQL9</accession>
<keyword evidence="1" id="KW-0862">Zinc</keyword>
<dbReference type="EMBL" id="JACZDF010000003">
    <property type="protein sequence ID" value="MBD9699438.1"/>
    <property type="molecule type" value="Genomic_DNA"/>
</dbReference>
<organism evidence="3 4">
    <name type="scientific">Flavimobilis rhizosphaerae</name>
    <dbReference type="NCBI Taxonomy" id="2775421"/>
    <lineage>
        <taxon>Bacteria</taxon>
        <taxon>Bacillati</taxon>
        <taxon>Actinomycetota</taxon>
        <taxon>Actinomycetes</taxon>
        <taxon>Micrococcales</taxon>
        <taxon>Jonesiaceae</taxon>
        <taxon>Flavimobilis</taxon>
    </lineage>
</organism>
<sequence>MVTPWSIEQVAAVAPDAASVTAARKLAVTGTWPVTGVCEEPAVLFGECKGSGATPYVALVDLAGPAWNCSCPSRKIPCKHVLALLLRWSSGSVLAAPAPSAAATAWLDKRAARAEKVAERAATPPRAPSQATLERRAERIAAGLDELGTWLEDLVAAGVSVPQGDDVARAAARLVDAQAPAIAERVRRLHVRSDDPSWPGTLLESYGLLHLLVTAHPRASELPGTLGAVVRRRVGEPTRTEVVLAQPPLRDVWDVVALHTDETSRPVTHRTHLRGRTLGRSFVLVETGPRSGTNPVPGTSIDADLHPHPAATDRALLGTVHTPAVPLEHAPHGDPAHELPLLWSAAVAADPWRERHPVVLADARLRLDGDGGWLLDLGDESLPLLGRSAARVCAAVAGGRAVTLVGDCTPRGLEPRAVWDGRRLVTA</sequence>
<dbReference type="Pfam" id="PF04434">
    <property type="entry name" value="SWIM"/>
    <property type="match status" value="1"/>
</dbReference>
<keyword evidence="1" id="KW-0863">Zinc-finger</keyword>
<comment type="caution">
    <text evidence="3">The sequence shown here is derived from an EMBL/GenBank/DDBJ whole genome shotgun (WGS) entry which is preliminary data.</text>
</comment>
<evidence type="ECO:0000256" key="1">
    <source>
        <dbReference type="PROSITE-ProRule" id="PRU00325"/>
    </source>
</evidence>
<dbReference type="RefSeq" id="WP_192279458.1">
    <property type="nucleotide sequence ID" value="NZ_JACZDF010000003.1"/>
</dbReference>
<evidence type="ECO:0000259" key="2">
    <source>
        <dbReference type="PROSITE" id="PS50966"/>
    </source>
</evidence>
<dbReference type="InterPro" id="IPR007527">
    <property type="entry name" value="Znf_SWIM"/>
</dbReference>
<dbReference type="PROSITE" id="PS50966">
    <property type="entry name" value="ZF_SWIM"/>
    <property type="match status" value="1"/>
</dbReference>
<keyword evidence="4" id="KW-1185">Reference proteome</keyword>
<keyword evidence="1" id="KW-0479">Metal-binding</keyword>
<reference evidence="3 4" key="1">
    <citation type="submission" date="2020-09" db="EMBL/GenBank/DDBJ databases">
        <title>Flavimobilis rhizosphaerae sp. nov., isolated from rhizosphere soil of Spartina alterniflora.</title>
        <authorList>
            <person name="Hanqin C."/>
        </authorList>
    </citation>
    <scope>NUCLEOTIDE SEQUENCE [LARGE SCALE GENOMIC DNA]</scope>
    <source>
        <strain evidence="3 4">GY 10621</strain>
    </source>
</reference>